<comment type="caution">
    <text evidence="10">The sequence shown here is derived from an EMBL/GenBank/DDBJ whole genome shotgun (WGS) entry which is preliminary data.</text>
</comment>
<feature type="domain" description="MacB-like periplasmic core" evidence="9">
    <location>
        <begin position="17"/>
        <end position="236"/>
    </location>
</feature>
<feature type="transmembrane region" description="Helical" evidence="7">
    <location>
        <begin position="307"/>
        <end position="338"/>
    </location>
</feature>
<comment type="similarity">
    <text evidence="2">Belongs to the ABC-4 integral membrane protein family. LolC/E subfamily.</text>
</comment>
<evidence type="ECO:0000256" key="5">
    <source>
        <dbReference type="ARBA" id="ARBA00022989"/>
    </source>
</evidence>
<evidence type="ECO:0000259" key="8">
    <source>
        <dbReference type="Pfam" id="PF02687"/>
    </source>
</evidence>
<evidence type="ECO:0000313" key="11">
    <source>
        <dbReference type="Proteomes" id="UP001139095"/>
    </source>
</evidence>
<gene>
    <name evidence="10" type="ORF">LG368_07240</name>
</gene>
<feature type="domain" description="ABC3 transporter permease C-terminal" evidence="8">
    <location>
        <begin position="266"/>
        <end position="396"/>
    </location>
</feature>
<reference evidence="10" key="1">
    <citation type="submission" date="2021-10" db="EMBL/GenBank/DDBJ databases">
        <title>Marinomonas pontica sp. nov., isolated from the Black Sea.</title>
        <authorList>
            <person name="Zhao L.-H."/>
            <person name="Xue J.-H."/>
        </authorList>
    </citation>
    <scope>NUCLEOTIDE SEQUENCE</scope>
    <source>
        <strain evidence="10">E8</strain>
    </source>
</reference>
<evidence type="ECO:0000256" key="7">
    <source>
        <dbReference type="SAM" id="Phobius"/>
    </source>
</evidence>
<feature type="transmembrane region" description="Helical" evidence="7">
    <location>
        <begin position="266"/>
        <end position="286"/>
    </location>
</feature>
<comment type="subcellular location">
    <subcellularLocation>
        <location evidence="1">Cell membrane</location>
        <topology evidence="1">Multi-pass membrane protein</topology>
    </subcellularLocation>
</comment>
<evidence type="ECO:0000256" key="3">
    <source>
        <dbReference type="ARBA" id="ARBA00022475"/>
    </source>
</evidence>
<evidence type="ECO:0000256" key="4">
    <source>
        <dbReference type="ARBA" id="ARBA00022692"/>
    </source>
</evidence>
<accession>A0A9X1INR6</accession>
<dbReference type="InterPro" id="IPR003838">
    <property type="entry name" value="ABC3_permease_C"/>
</dbReference>
<keyword evidence="11" id="KW-1185">Reference proteome</keyword>
<dbReference type="InterPro" id="IPR051447">
    <property type="entry name" value="Lipoprotein-release_system"/>
</dbReference>
<dbReference type="PANTHER" id="PTHR30489:SF0">
    <property type="entry name" value="LIPOPROTEIN-RELEASING SYSTEM TRANSMEMBRANE PROTEIN LOLE"/>
    <property type="match status" value="1"/>
</dbReference>
<keyword evidence="4 7" id="KW-0812">Transmembrane</keyword>
<dbReference type="Pfam" id="PF12704">
    <property type="entry name" value="MacB_PCD"/>
    <property type="match status" value="1"/>
</dbReference>
<protein>
    <submittedName>
        <fullName evidence="10">ABC transporter permease</fullName>
    </submittedName>
</protein>
<dbReference type="EMBL" id="JAJATW010000008">
    <property type="protein sequence ID" value="MCB5161691.1"/>
    <property type="molecule type" value="Genomic_DNA"/>
</dbReference>
<keyword evidence="6 7" id="KW-0472">Membrane</keyword>
<feature type="transmembrane region" description="Helical" evidence="7">
    <location>
        <begin position="369"/>
        <end position="390"/>
    </location>
</feature>
<dbReference type="PANTHER" id="PTHR30489">
    <property type="entry name" value="LIPOPROTEIN-RELEASING SYSTEM TRANSMEMBRANE PROTEIN LOLE"/>
    <property type="match status" value="1"/>
</dbReference>
<evidence type="ECO:0000256" key="2">
    <source>
        <dbReference type="ARBA" id="ARBA00005236"/>
    </source>
</evidence>
<dbReference type="AlphaFoldDB" id="A0A9X1INR6"/>
<dbReference type="Proteomes" id="UP001139095">
    <property type="component" value="Unassembled WGS sequence"/>
</dbReference>
<evidence type="ECO:0000313" key="10">
    <source>
        <dbReference type="EMBL" id="MCB5161691.1"/>
    </source>
</evidence>
<evidence type="ECO:0000259" key="9">
    <source>
        <dbReference type="Pfam" id="PF12704"/>
    </source>
</evidence>
<proteinExistence type="inferred from homology"/>
<sequence>MLVRLAWRNLWRQKRRTLLTASSIALALFLSLLMRSFQEGQYTSNIENNGKSGVGIIQLQDPDFRDSESIDELLPSTEAFIHKARKIDNIDAILPRIHGFSLASVGSKSKGVLVNGIAPNKETDYTHLADKLISGQYLHVEDTDILLAEGVAQYFNVSVGDEFVLYGQGYRGQTAAGVFTVKGILSFPMRELNNSQVYLSLNQAQILFRTNQQVTSWVVSLHSLDAMAQTVEELQNAYPDVSVRDWMDLSPELEQSIVLDRVSGLIMMYLLYGIVGFGLFATLLMMTLERQREFAVMLATGLVRMKLLLMVFIESWFIGLFGVVIGASLAVPIIVYFYQNPIRLSGDLALQMLEMGYEPIMPVSISPELVVSQIWIVAVMLLICLLYPMWRIVTLDIVSGLKGGAHAH</sequence>
<keyword evidence="3" id="KW-1003">Cell membrane</keyword>
<keyword evidence="5 7" id="KW-1133">Transmembrane helix</keyword>
<dbReference type="InterPro" id="IPR025857">
    <property type="entry name" value="MacB_PCD"/>
</dbReference>
<dbReference type="Pfam" id="PF02687">
    <property type="entry name" value="FtsX"/>
    <property type="match status" value="1"/>
</dbReference>
<dbReference type="GO" id="GO:0098797">
    <property type="term" value="C:plasma membrane protein complex"/>
    <property type="evidence" value="ECO:0007669"/>
    <property type="project" value="TreeGrafter"/>
</dbReference>
<organism evidence="10 11">
    <name type="scientific">Marinomonas algarum</name>
    <dbReference type="NCBI Taxonomy" id="2883105"/>
    <lineage>
        <taxon>Bacteria</taxon>
        <taxon>Pseudomonadati</taxon>
        <taxon>Pseudomonadota</taxon>
        <taxon>Gammaproteobacteria</taxon>
        <taxon>Oceanospirillales</taxon>
        <taxon>Oceanospirillaceae</taxon>
        <taxon>Marinomonas</taxon>
    </lineage>
</organism>
<dbReference type="RefSeq" id="WP_226754062.1">
    <property type="nucleotide sequence ID" value="NZ_JAJATW010000008.1"/>
</dbReference>
<evidence type="ECO:0000256" key="1">
    <source>
        <dbReference type="ARBA" id="ARBA00004651"/>
    </source>
</evidence>
<name>A0A9X1INR6_9GAMM</name>
<dbReference type="GO" id="GO:0044874">
    <property type="term" value="P:lipoprotein localization to outer membrane"/>
    <property type="evidence" value="ECO:0007669"/>
    <property type="project" value="TreeGrafter"/>
</dbReference>
<evidence type="ECO:0000256" key="6">
    <source>
        <dbReference type="ARBA" id="ARBA00023136"/>
    </source>
</evidence>